<evidence type="ECO:0000259" key="1">
    <source>
        <dbReference type="Pfam" id="PF17775"/>
    </source>
</evidence>
<dbReference type="Proteomes" id="UP001517367">
    <property type="component" value="Unassembled WGS sequence"/>
</dbReference>
<dbReference type="InterPro" id="IPR048469">
    <property type="entry name" value="YchJ-like_M"/>
</dbReference>
<reference evidence="2 3" key="1">
    <citation type="submission" date="2024-12" db="EMBL/GenBank/DDBJ databases">
        <authorList>
            <person name="Hu S."/>
        </authorList>
    </citation>
    <scope>NUCLEOTIDE SEQUENCE [LARGE SCALE GENOMIC DNA]</scope>
    <source>
        <strain evidence="2 3">P-25</strain>
    </source>
</reference>
<keyword evidence="3" id="KW-1185">Reference proteome</keyword>
<name>A0ABW9JLI6_9SPHI</name>
<organism evidence="2 3">
    <name type="scientific">Pedobacter helvus</name>
    <dbReference type="NCBI Taxonomy" id="2563444"/>
    <lineage>
        <taxon>Bacteria</taxon>
        <taxon>Pseudomonadati</taxon>
        <taxon>Bacteroidota</taxon>
        <taxon>Sphingobacteriia</taxon>
        <taxon>Sphingobacteriales</taxon>
        <taxon>Sphingobacteriaceae</taxon>
        <taxon>Pedobacter</taxon>
    </lineage>
</organism>
<accession>A0ABW9JLI6</accession>
<dbReference type="PANTHER" id="PTHR33747:SF1">
    <property type="entry name" value="ADENYLATE CYCLASE-ASSOCIATED CAP C-TERMINAL DOMAIN-CONTAINING PROTEIN"/>
    <property type="match status" value="1"/>
</dbReference>
<sequence>MSTPLCPCFSGKPYIECCQPYHSKVVFAPTPEQLMRSRYSAYASHLVAYLWETTHPAKRHLYSKADIEKWAKENHWTKLEIVAAKNDVVEFKAFYQHGLKEFTHHERSVFKKDAGKWYYFSGEHFH</sequence>
<dbReference type="Gene3D" id="3.10.450.50">
    <property type="match status" value="1"/>
</dbReference>
<protein>
    <submittedName>
        <fullName evidence="2">YchJ family protein</fullName>
    </submittedName>
</protein>
<dbReference type="SUPFAM" id="SSF54427">
    <property type="entry name" value="NTF2-like"/>
    <property type="match status" value="1"/>
</dbReference>
<dbReference type="RefSeq" id="WP_138728955.1">
    <property type="nucleotide sequence ID" value="NZ_SRMP02000049.1"/>
</dbReference>
<evidence type="ECO:0000313" key="3">
    <source>
        <dbReference type="Proteomes" id="UP001517367"/>
    </source>
</evidence>
<dbReference type="EMBL" id="SRMP02000049">
    <property type="protein sequence ID" value="MFN0293272.1"/>
    <property type="molecule type" value="Genomic_DNA"/>
</dbReference>
<comment type="caution">
    <text evidence="2">The sequence shown here is derived from an EMBL/GenBank/DDBJ whole genome shotgun (WGS) entry which is preliminary data.</text>
</comment>
<dbReference type="InterPro" id="IPR032710">
    <property type="entry name" value="NTF2-like_dom_sf"/>
</dbReference>
<gene>
    <name evidence="2" type="ORF">E5L68_017915</name>
</gene>
<dbReference type="NCBIfam" id="NF002486">
    <property type="entry name" value="PRK01752.1"/>
    <property type="match status" value="1"/>
</dbReference>
<proteinExistence type="predicted"/>
<evidence type="ECO:0000313" key="2">
    <source>
        <dbReference type="EMBL" id="MFN0293272.1"/>
    </source>
</evidence>
<feature type="domain" description="YchJ-like middle NTF2-like" evidence="1">
    <location>
        <begin position="30"/>
        <end position="122"/>
    </location>
</feature>
<dbReference type="PANTHER" id="PTHR33747">
    <property type="entry name" value="UPF0225 PROTEIN SCO1677"/>
    <property type="match status" value="1"/>
</dbReference>
<dbReference type="Pfam" id="PF17775">
    <property type="entry name" value="YchJ_M-like"/>
    <property type="match status" value="1"/>
</dbReference>